<dbReference type="EMBL" id="BMWC01000016">
    <property type="protein sequence ID" value="GGX30775.1"/>
    <property type="molecule type" value="Genomic_DNA"/>
</dbReference>
<comment type="caution">
    <text evidence="2">The sequence shown here is derived from an EMBL/GenBank/DDBJ whole genome shotgun (WGS) entry which is preliminary data.</text>
</comment>
<name>A0ABQ2XSD8_9ACTN</name>
<keyword evidence="3" id="KW-1185">Reference proteome</keyword>
<evidence type="ECO:0000313" key="2">
    <source>
        <dbReference type="EMBL" id="GGX30775.1"/>
    </source>
</evidence>
<evidence type="ECO:0000313" key="3">
    <source>
        <dbReference type="Proteomes" id="UP000617743"/>
    </source>
</evidence>
<evidence type="ECO:0000256" key="1">
    <source>
        <dbReference type="SAM" id="MobiDB-lite"/>
    </source>
</evidence>
<reference evidence="3" key="1">
    <citation type="journal article" date="2019" name="Int. J. Syst. Evol. Microbiol.">
        <title>The Global Catalogue of Microorganisms (GCM) 10K type strain sequencing project: providing services to taxonomists for standard genome sequencing and annotation.</title>
        <authorList>
            <consortium name="The Broad Institute Genomics Platform"/>
            <consortium name="The Broad Institute Genome Sequencing Center for Infectious Disease"/>
            <person name="Wu L."/>
            <person name="Ma J."/>
        </authorList>
    </citation>
    <scope>NUCLEOTIDE SEQUENCE [LARGE SCALE GENOMIC DNA]</scope>
    <source>
        <strain evidence="3">JCM 4866</strain>
    </source>
</reference>
<accession>A0ABQ2XSD8</accession>
<sequence>MQLPTVMIRPPSGSRAAAAWEARKDRPYVDGEHPVHVRERQALQRPEHAHARVVHQDVEPAQRLGRRGHRTGRLGRVRRVRAQRHRPAPQRLHGPYDALGRLLAVHVADGHVRALPGQPQSRRRADATAPAGHESHLAVESSL</sequence>
<protein>
    <submittedName>
        <fullName evidence="2">Uncharacterized protein</fullName>
    </submittedName>
</protein>
<feature type="region of interest" description="Disordered" evidence="1">
    <location>
        <begin position="60"/>
        <end position="95"/>
    </location>
</feature>
<proteinExistence type="predicted"/>
<feature type="region of interest" description="Disordered" evidence="1">
    <location>
        <begin position="113"/>
        <end position="143"/>
    </location>
</feature>
<organism evidence="2 3">
    <name type="scientific">Streptomyces lomondensis</name>
    <dbReference type="NCBI Taxonomy" id="68229"/>
    <lineage>
        <taxon>Bacteria</taxon>
        <taxon>Bacillati</taxon>
        <taxon>Actinomycetota</taxon>
        <taxon>Actinomycetes</taxon>
        <taxon>Kitasatosporales</taxon>
        <taxon>Streptomycetaceae</taxon>
        <taxon>Streptomyces</taxon>
    </lineage>
</organism>
<feature type="compositionally biased region" description="Basic residues" evidence="1">
    <location>
        <begin position="64"/>
        <end position="88"/>
    </location>
</feature>
<gene>
    <name evidence="2" type="ORF">GCM10010383_71370</name>
</gene>
<dbReference type="Proteomes" id="UP000617743">
    <property type="component" value="Unassembled WGS sequence"/>
</dbReference>